<dbReference type="InterPro" id="IPR045864">
    <property type="entry name" value="aa-tRNA-synth_II/BPL/LPL"/>
</dbReference>
<evidence type="ECO:0000256" key="2">
    <source>
        <dbReference type="ARBA" id="ARBA00012815"/>
    </source>
</evidence>
<keyword evidence="5" id="KW-0547">Nucleotide-binding</keyword>
<dbReference type="InterPro" id="IPR015807">
    <property type="entry name" value="His-tRNA-ligase"/>
</dbReference>
<feature type="binding site" evidence="11">
    <location>
        <position position="125"/>
    </location>
    <ligand>
        <name>L-histidine</name>
        <dbReference type="ChEBI" id="CHEBI:57595"/>
    </ligand>
</feature>
<dbReference type="Gene3D" id="3.40.50.800">
    <property type="entry name" value="Anticodon-binding domain"/>
    <property type="match status" value="1"/>
</dbReference>
<dbReference type="InterPro" id="IPR036621">
    <property type="entry name" value="Anticodon-bd_dom_sf"/>
</dbReference>
<feature type="domain" description="Aminoacyl-transfer RNA synthetases class-II family profile" evidence="12">
    <location>
        <begin position="1"/>
        <end position="310"/>
    </location>
</feature>
<dbReference type="GO" id="GO:0004821">
    <property type="term" value="F:histidine-tRNA ligase activity"/>
    <property type="evidence" value="ECO:0007669"/>
    <property type="project" value="UniProtKB-UniRule"/>
</dbReference>
<dbReference type="EMBL" id="JAAIKC010000003">
    <property type="protein sequence ID" value="NEW06566.1"/>
    <property type="molecule type" value="Genomic_DNA"/>
</dbReference>
<comment type="catalytic activity">
    <reaction evidence="9">
        <text>tRNA(His) + L-histidine + ATP = L-histidyl-tRNA(His) + AMP + diphosphate + H(+)</text>
        <dbReference type="Rhea" id="RHEA:17313"/>
        <dbReference type="Rhea" id="RHEA-COMP:9665"/>
        <dbReference type="Rhea" id="RHEA-COMP:9689"/>
        <dbReference type="ChEBI" id="CHEBI:15378"/>
        <dbReference type="ChEBI" id="CHEBI:30616"/>
        <dbReference type="ChEBI" id="CHEBI:33019"/>
        <dbReference type="ChEBI" id="CHEBI:57595"/>
        <dbReference type="ChEBI" id="CHEBI:78442"/>
        <dbReference type="ChEBI" id="CHEBI:78527"/>
        <dbReference type="ChEBI" id="CHEBI:456215"/>
        <dbReference type="EC" id="6.1.1.21"/>
    </reaction>
</comment>
<dbReference type="Pfam" id="PF13393">
    <property type="entry name" value="tRNA-synt_His"/>
    <property type="match status" value="1"/>
</dbReference>
<dbReference type="PANTHER" id="PTHR11476">
    <property type="entry name" value="HISTIDYL-TRNA SYNTHETASE"/>
    <property type="match status" value="1"/>
</dbReference>
<accession>A0A6G3ZWG9</accession>
<keyword evidence="4" id="KW-0963">Cytoplasm</keyword>
<dbReference type="AlphaFoldDB" id="A0A6G3ZWG9"/>
<keyword evidence="6" id="KW-0067">ATP-binding</keyword>
<evidence type="ECO:0000256" key="10">
    <source>
        <dbReference type="NCBIfam" id="TIGR00442"/>
    </source>
</evidence>
<comment type="caution">
    <text evidence="13">The sequence shown here is derived from an EMBL/GenBank/DDBJ whole genome shotgun (WGS) entry which is preliminary data.</text>
</comment>
<proteinExistence type="inferred from homology"/>
<keyword evidence="8" id="KW-0030">Aminoacyl-tRNA synthetase</keyword>
<dbReference type="InterPro" id="IPR004516">
    <property type="entry name" value="HisRS/HisZ"/>
</dbReference>
<protein>
    <recommendedName>
        <fullName evidence="3 10">Histidine--tRNA ligase</fullName>
        <ecNumber evidence="2 10">6.1.1.21</ecNumber>
    </recommendedName>
</protein>
<dbReference type="GO" id="GO:0005737">
    <property type="term" value="C:cytoplasm"/>
    <property type="evidence" value="ECO:0007669"/>
    <property type="project" value="UniProtKB-UniRule"/>
</dbReference>
<feature type="binding site" evidence="11">
    <location>
        <position position="121"/>
    </location>
    <ligand>
        <name>L-histidine</name>
        <dbReference type="ChEBI" id="CHEBI:57595"/>
    </ligand>
</feature>
<dbReference type="SUPFAM" id="SSF55681">
    <property type="entry name" value="Class II aaRS and biotin synthetases"/>
    <property type="match status" value="1"/>
</dbReference>
<dbReference type="PROSITE" id="PS50862">
    <property type="entry name" value="AA_TRNA_LIGASE_II"/>
    <property type="match status" value="1"/>
</dbReference>
<feature type="binding site" evidence="11">
    <location>
        <position position="107"/>
    </location>
    <ligand>
        <name>L-histidine</name>
        <dbReference type="ChEBI" id="CHEBI:57595"/>
    </ligand>
</feature>
<feature type="binding site" evidence="11">
    <location>
        <position position="265"/>
    </location>
    <ligand>
        <name>L-histidine</name>
        <dbReference type="ChEBI" id="CHEBI:57595"/>
    </ligand>
</feature>
<reference evidence="13" key="1">
    <citation type="submission" date="2020-02" db="EMBL/GenBank/DDBJ databases">
        <authorList>
            <person name="Shen X.-R."/>
            <person name="Zhang Y.-X."/>
        </authorList>
    </citation>
    <scope>NUCLEOTIDE SEQUENCE</scope>
    <source>
        <strain evidence="13">SYP-B3998</strain>
    </source>
</reference>
<keyword evidence="13" id="KW-0436">Ligase</keyword>
<sequence length="433" mass="47831">MQNVKGTNDYWGEEQALRQKVEAILKNMFGVYDYDAMETPILNEADLLTSKYAGGEEILKEMYRLNDQGSRNLGLRYDLTIPFAKVVASLPAVELPFKRYEIGKVFRDGPVKRGRLREFTQCDVDCVGIAGPEGEAELLQLATAVFAKLGIPIIIYWNNRKFLAEWLDKIGVPNDVQPTVMLTLDKVAKIGPAGVRAELKEKGLSEAVLSSMAAYLNEEKPTFEQIVAEVQLAQSSGAEEVRALQLLLDQTGLGAVCRFDPLLSRGLSFYTGTVYEIMDVTGVYSSSLGGGGRYDAIVGQLLGRDAVNLPAVGISFGLESIMEMLKSREQQRSLTQAIVVPLDKEAAAEAFVMTTELRTAGIRARLVSEKRKLKKILASASNQGIRFVILIGSDELAKSSVRLKDMFEQTENVMPMDQAIFCMEKIYPPVDFT</sequence>
<dbReference type="GO" id="GO:0005524">
    <property type="term" value="F:ATP binding"/>
    <property type="evidence" value="ECO:0007669"/>
    <property type="project" value="UniProtKB-KW"/>
</dbReference>
<dbReference type="PANTHER" id="PTHR11476:SF7">
    <property type="entry name" value="HISTIDINE--TRNA LIGASE"/>
    <property type="match status" value="1"/>
</dbReference>
<evidence type="ECO:0000313" key="13">
    <source>
        <dbReference type="EMBL" id="NEW06566.1"/>
    </source>
</evidence>
<dbReference type="InterPro" id="IPR006195">
    <property type="entry name" value="aa-tRNA-synth_II"/>
</dbReference>
<dbReference type="Gene3D" id="3.30.930.10">
    <property type="entry name" value="Bira Bifunctional Protein, Domain 2"/>
    <property type="match status" value="1"/>
</dbReference>
<dbReference type="PIRSF" id="PIRSF001549">
    <property type="entry name" value="His-tRNA_synth"/>
    <property type="match status" value="1"/>
</dbReference>
<comment type="similarity">
    <text evidence="1">Belongs to the class-II aminoacyl-tRNA synthetase family.</text>
</comment>
<dbReference type="NCBIfam" id="TIGR00442">
    <property type="entry name" value="hisS"/>
    <property type="match status" value="1"/>
</dbReference>
<evidence type="ECO:0000256" key="9">
    <source>
        <dbReference type="ARBA" id="ARBA00047639"/>
    </source>
</evidence>
<feature type="binding site" evidence="11">
    <location>
        <begin position="78"/>
        <end position="80"/>
    </location>
    <ligand>
        <name>L-histidine</name>
        <dbReference type="ChEBI" id="CHEBI:57595"/>
    </ligand>
</feature>
<dbReference type="EC" id="6.1.1.21" evidence="2 10"/>
<evidence type="ECO:0000256" key="8">
    <source>
        <dbReference type="ARBA" id="ARBA00023146"/>
    </source>
</evidence>
<dbReference type="InterPro" id="IPR004154">
    <property type="entry name" value="Anticodon-bd"/>
</dbReference>
<dbReference type="GO" id="GO:0016740">
    <property type="term" value="F:transferase activity"/>
    <property type="evidence" value="ECO:0007669"/>
    <property type="project" value="UniProtKB-ARBA"/>
</dbReference>
<dbReference type="GO" id="GO:0006427">
    <property type="term" value="P:histidyl-tRNA aminoacylation"/>
    <property type="evidence" value="ECO:0007669"/>
    <property type="project" value="UniProtKB-UniRule"/>
</dbReference>
<evidence type="ECO:0000256" key="7">
    <source>
        <dbReference type="ARBA" id="ARBA00022917"/>
    </source>
</evidence>
<dbReference type="InterPro" id="IPR041715">
    <property type="entry name" value="HisRS-like_core"/>
</dbReference>
<dbReference type="GO" id="GO:0140096">
    <property type="term" value="F:catalytic activity, acting on a protein"/>
    <property type="evidence" value="ECO:0007669"/>
    <property type="project" value="UniProtKB-ARBA"/>
</dbReference>
<evidence type="ECO:0000256" key="6">
    <source>
        <dbReference type="ARBA" id="ARBA00022840"/>
    </source>
</evidence>
<evidence type="ECO:0000256" key="5">
    <source>
        <dbReference type="ARBA" id="ARBA00022741"/>
    </source>
</evidence>
<evidence type="ECO:0000256" key="1">
    <source>
        <dbReference type="ARBA" id="ARBA00008226"/>
    </source>
</evidence>
<evidence type="ECO:0000256" key="4">
    <source>
        <dbReference type="ARBA" id="ARBA00022490"/>
    </source>
</evidence>
<organism evidence="13">
    <name type="scientific">Paenibacillus sp. SYP-B3998</name>
    <dbReference type="NCBI Taxonomy" id="2678564"/>
    <lineage>
        <taxon>Bacteria</taxon>
        <taxon>Bacillati</taxon>
        <taxon>Bacillota</taxon>
        <taxon>Bacilli</taxon>
        <taxon>Bacillales</taxon>
        <taxon>Paenibacillaceae</taxon>
        <taxon>Paenibacillus</taxon>
    </lineage>
</organism>
<evidence type="ECO:0000256" key="11">
    <source>
        <dbReference type="PIRSR" id="PIRSR001549-1"/>
    </source>
</evidence>
<name>A0A6G3ZWG9_9BACL</name>
<dbReference type="RefSeq" id="WP_163945818.1">
    <property type="nucleotide sequence ID" value="NZ_JAAIKC010000003.1"/>
</dbReference>
<dbReference type="Pfam" id="PF03129">
    <property type="entry name" value="HGTP_anticodon"/>
    <property type="match status" value="1"/>
</dbReference>
<evidence type="ECO:0000259" key="12">
    <source>
        <dbReference type="PROSITE" id="PS50862"/>
    </source>
</evidence>
<dbReference type="SUPFAM" id="SSF52954">
    <property type="entry name" value="Class II aaRS ABD-related"/>
    <property type="match status" value="1"/>
</dbReference>
<evidence type="ECO:0000256" key="3">
    <source>
        <dbReference type="ARBA" id="ARBA00017399"/>
    </source>
</evidence>
<gene>
    <name evidence="13" type="primary">hisS</name>
    <name evidence="13" type="ORF">GK047_11135</name>
</gene>
<dbReference type="CDD" id="cd00773">
    <property type="entry name" value="HisRS-like_core"/>
    <property type="match status" value="1"/>
</dbReference>
<keyword evidence="7" id="KW-0648">Protein biosynthesis</keyword>